<keyword evidence="2" id="KW-1133">Transmembrane helix</keyword>
<name>A0A2T6IFR0_TOXGO</name>
<feature type="signal peptide" evidence="3">
    <location>
        <begin position="1"/>
        <end position="20"/>
    </location>
</feature>
<evidence type="ECO:0000256" key="1">
    <source>
        <dbReference type="SAM" id="MobiDB-lite"/>
    </source>
</evidence>
<proteinExistence type="predicted"/>
<evidence type="ECO:0000313" key="5">
    <source>
        <dbReference type="Proteomes" id="UP000244488"/>
    </source>
</evidence>
<organism evidence="4 5">
    <name type="scientific">Toxoplasma gondii TgCATBr9</name>
    <dbReference type="NCBI Taxonomy" id="943120"/>
    <lineage>
        <taxon>Eukaryota</taxon>
        <taxon>Sar</taxon>
        <taxon>Alveolata</taxon>
        <taxon>Apicomplexa</taxon>
        <taxon>Conoidasida</taxon>
        <taxon>Coccidia</taxon>
        <taxon>Eucoccidiorida</taxon>
        <taxon>Eimeriorina</taxon>
        <taxon>Sarcocystidae</taxon>
        <taxon>Toxoplasma</taxon>
    </lineage>
</organism>
<comment type="caution">
    <text evidence="4">The sequence shown here is derived from an EMBL/GenBank/DDBJ whole genome shotgun (WGS) entry which is preliminary data.</text>
</comment>
<keyword evidence="3" id="KW-0732">Signal</keyword>
<dbReference type="AlphaFoldDB" id="A0A2T6IFR0"/>
<feature type="region of interest" description="Disordered" evidence="1">
    <location>
        <begin position="331"/>
        <end position="399"/>
    </location>
</feature>
<sequence>MSCRVAFRSRLHLVPGCVCAVLLGAELPPALQTYRAISLACEVASGDAGYTECTDALELDSQEIGPVSEDGSNLQNAVLRVPLSPGAAGGAEAVVAKRSNVRNRGTNARYPMSDRGGGAKNCLLFPAFLFLALAGSGVIGFFMRKQGTAVVTDQVKAGPPPEAAKQRNTVSAKRGDMEARQQGPEEVTRQGGAEVAPGKKVGDPSRGRRQDAIFAAVLSAAGLYGMWLSFRDHDKEFSLKSSLPVLPNLHTPLSAHADPSLDVELDASVEAGVEEPGEGAAQKEGGRGSFIEDLAAMLESNSEQTLCMGMAALVLVFGLVVFSLAASRRSSEQEEAEDPPSPFASEQQMEPAEAATVEEPKKAFDSKSEMPTGGPFEAASADEAEQLPGDDGGETEKTD</sequence>
<protein>
    <submittedName>
        <fullName evidence="4">Putative transmembrane protein</fullName>
    </submittedName>
</protein>
<gene>
    <name evidence="4" type="ORF">TGBR9_301470</name>
</gene>
<evidence type="ECO:0000256" key="2">
    <source>
        <dbReference type="SAM" id="Phobius"/>
    </source>
</evidence>
<keyword evidence="2 4" id="KW-0812">Transmembrane</keyword>
<dbReference type="Proteomes" id="UP000244488">
    <property type="component" value="Unassembled WGS sequence"/>
</dbReference>
<feature type="transmembrane region" description="Helical" evidence="2">
    <location>
        <begin position="122"/>
        <end position="143"/>
    </location>
</feature>
<accession>A0A2T6IFR0</accession>
<feature type="transmembrane region" description="Helical" evidence="2">
    <location>
        <begin position="306"/>
        <end position="326"/>
    </location>
</feature>
<feature type="transmembrane region" description="Helical" evidence="2">
    <location>
        <begin position="212"/>
        <end position="230"/>
    </location>
</feature>
<keyword evidence="2" id="KW-0472">Membrane</keyword>
<feature type="compositionally biased region" description="Basic and acidic residues" evidence="1">
    <location>
        <begin position="358"/>
        <end position="368"/>
    </location>
</feature>
<dbReference type="EMBL" id="AFHV02003292">
    <property type="protein sequence ID" value="PUA84176.1"/>
    <property type="molecule type" value="Genomic_DNA"/>
</dbReference>
<feature type="region of interest" description="Disordered" evidence="1">
    <location>
        <begin position="155"/>
        <end position="207"/>
    </location>
</feature>
<dbReference type="VEuPathDB" id="ToxoDB:TGBR9_301470"/>
<reference evidence="4 5" key="1">
    <citation type="journal article" date="2016" name="Nat. Commun.">
        <title>Local admixture of amplified and diversified secreted pathogenesis determinants shapes mosaic Toxoplasma gondii genomes.</title>
        <authorList>
            <person name="Lorenzi H."/>
            <person name="Khan A."/>
            <person name="Behnke M.S."/>
            <person name="Namasivayam S."/>
            <person name="Swapna L.S."/>
            <person name="Hadjithomas M."/>
            <person name="Karamycheva S."/>
            <person name="Pinney D."/>
            <person name="Brunk B.P."/>
            <person name="Ajioka J.W."/>
            <person name="Ajzenberg D."/>
            <person name="Boothroyd J.C."/>
            <person name="Boyle J.P."/>
            <person name="Darde M.L."/>
            <person name="Diaz-Miranda M.A."/>
            <person name="Dubey J.P."/>
            <person name="Fritz H.M."/>
            <person name="Gennari S.M."/>
            <person name="Gregory B.D."/>
            <person name="Kim K."/>
            <person name="Saeij J.P."/>
            <person name="Su C."/>
            <person name="White M.W."/>
            <person name="Zhu X.Q."/>
            <person name="Howe D.K."/>
            <person name="Rosenthal B.M."/>
            <person name="Grigg M.E."/>
            <person name="Parkinson J."/>
            <person name="Liu L."/>
            <person name="Kissinger J.C."/>
            <person name="Roos D.S."/>
            <person name="Sibley L.D."/>
        </authorList>
    </citation>
    <scope>NUCLEOTIDE SEQUENCE [LARGE SCALE GENOMIC DNA]</scope>
    <source>
        <strain evidence="4 5">TgCATBr9</strain>
    </source>
</reference>
<evidence type="ECO:0000256" key="3">
    <source>
        <dbReference type="SAM" id="SignalP"/>
    </source>
</evidence>
<evidence type="ECO:0000313" key="4">
    <source>
        <dbReference type="EMBL" id="PUA84176.1"/>
    </source>
</evidence>
<feature type="chain" id="PRO_5015396093" evidence="3">
    <location>
        <begin position="21"/>
        <end position="399"/>
    </location>
</feature>